<evidence type="ECO:0000256" key="1">
    <source>
        <dbReference type="ARBA" id="ARBA00023125"/>
    </source>
</evidence>
<dbReference type="NCBIfam" id="TIGR00621">
    <property type="entry name" value="ssb"/>
    <property type="match status" value="1"/>
</dbReference>
<dbReference type="AlphaFoldDB" id="A0A7K0KH78"/>
<dbReference type="Pfam" id="PF00436">
    <property type="entry name" value="SSB"/>
    <property type="match status" value="1"/>
</dbReference>
<dbReference type="Gene3D" id="2.40.50.140">
    <property type="entry name" value="Nucleic acid-binding proteins"/>
    <property type="match status" value="1"/>
</dbReference>
<dbReference type="InterPro" id="IPR011344">
    <property type="entry name" value="ssDNA-bd"/>
</dbReference>
<sequence>MKTSNQVIVSGRLAQDAEIRQFANSTKATFALAISRTEKRGEETVRPVAYQPCEVWRKNGTTESFAQLTKGTLIEISGWIRPEEFIDKTGTRRHRIIFVVNKFTPVQLEGKKTEGE</sequence>
<dbReference type="InterPro" id="IPR012340">
    <property type="entry name" value="NA-bd_OB-fold"/>
</dbReference>
<name>A0A7K0KH78_9BACT</name>
<evidence type="ECO:0000313" key="4">
    <source>
        <dbReference type="EMBL" id="MST85258.1"/>
    </source>
</evidence>
<dbReference type="Proteomes" id="UP000438914">
    <property type="component" value="Unassembled WGS sequence"/>
</dbReference>
<keyword evidence="1 2" id="KW-0238">DNA-binding</keyword>
<proteinExistence type="predicted"/>
<dbReference type="RefSeq" id="WP_154534844.1">
    <property type="nucleotide sequence ID" value="NZ_VUNG01000032.1"/>
</dbReference>
<evidence type="ECO:0000256" key="2">
    <source>
        <dbReference type="PIRNR" id="PIRNR002070"/>
    </source>
</evidence>
<dbReference type="GO" id="GO:0003697">
    <property type="term" value="F:single-stranded DNA binding"/>
    <property type="evidence" value="ECO:0007669"/>
    <property type="project" value="InterPro"/>
</dbReference>
<dbReference type="SUPFAM" id="SSF50249">
    <property type="entry name" value="Nucleic acid-binding proteins"/>
    <property type="match status" value="1"/>
</dbReference>
<dbReference type="PROSITE" id="PS50935">
    <property type="entry name" value="SSB"/>
    <property type="match status" value="1"/>
</dbReference>
<reference evidence="4 5" key="1">
    <citation type="submission" date="2019-08" db="EMBL/GenBank/DDBJ databases">
        <title>In-depth cultivation of the pig gut microbiome towards novel bacterial diversity and tailored functional studies.</title>
        <authorList>
            <person name="Wylensek D."/>
            <person name="Hitch T.C.A."/>
            <person name="Clavel T."/>
        </authorList>
    </citation>
    <scope>NUCLEOTIDE SEQUENCE [LARGE SCALE GENOMIC DNA]</scope>
    <source>
        <strain evidence="4 5">LKV-178-WT-2A</strain>
    </source>
</reference>
<comment type="caution">
    <text evidence="4">The sequence shown here is derived from an EMBL/GenBank/DDBJ whole genome shotgun (WGS) entry which is preliminary data.</text>
</comment>
<protein>
    <recommendedName>
        <fullName evidence="2 3">Single-stranded DNA-binding protein</fullName>
    </recommendedName>
</protein>
<dbReference type="GO" id="GO:0006260">
    <property type="term" value="P:DNA replication"/>
    <property type="evidence" value="ECO:0007669"/>
    <property type="project" value="InterPro"/>
</dbReference>
<evidence type="ECO:0000313" key="5">
    <source>
        <dbReference type="Proteomes" id="UP000438914"/>
    </source>
</evidence>
<organism evidence="4 5">
    <name type="scientific">Hallella mizrahii</name>
    <dbReference type="NCBI Taxonomy" id="2606637"/>
    <lineage>
        <taxon>Bacteria</taxon>
        <taxon>Pseudomonadati</taxon>
        <taxon>Bacteroidota</taxon>
        <taxon>Bacteroidia</taxon>
        <taxon>Bacteroidales</taxon>
        <taxon>Prevotellaceae</taxon>
        <taxon>Hallella</taxon>
    </lineage>
</organism>
<dbReference type="CDD" id="cd04496">
    <property type="entry name" value="SSB_OBF"/>
    <property type="match status" value="1"/>
</dbReference>
<gene>
    <name evidence="4" type="primary">ssb</name>
    <name evidence="4" type="ORF">FYJ73_11380</name>
</gene>
<dbReference type="PIRSF" id="PIRSF002070">
    <property type="entry name" value="SSB"/>
    <property type="match status" value="1"/>
</dbReference>
<accession>A0A7K0KH78</accession>
<dbReference type="EMBL" id="VUNG01000032">
    <property type="protein sequence ID" value="MST85258.1"/>
    <property type="molecule type" value="Genomic_DNA"/>
</dbReference>
<evidence type="ECO:0000256" key="3">
    <source>
        <dbReference type="RuleBase" id="RU000524"/>
    </source>
</evidence>
<dbReference type="InterPro" id="IPR000424">
    <property type="entry name" value="Primosome_PriB/ssb"/>
</dbReference>
<keyword evidence="5" id="KW-1185">Reference proteome</keyword>